<dbReference type="InterPro" id="IPR025959">
    <property type="entry name" value="Winged_HTH_dom"/>
</dbReference>
<gene>
    <name evidence="2" type="ORF">GCM10010517_25950</name>
</gene>
<protein>
    <recommendedName>
        <fullName evidence="1">Winged helix-turn helix domain-containing protein</fullName>
    </recommendedName>
</protein>
<reference evidence="3" key="1">
    <citation type="journal article" date="2019" name="Int. J. Syst. Evol. Microbiol.">
        <title>The Global Catalogue of Microorganisms (GCM) 10K type strain sequencing project: providing services to taxonomists for standard genome sequencing and annotation.</title>
        <authorList>
            <consortium name="The Broad Institute Genomics Platform"/>
            <consortium name="The Broad Institute Genome Sequencing Center for Infectious Disease"/>
            <person name="Wu L."/>
            <person name="Ma J."/>
        </authorList>
    </citation>
    <scope>NUCLEOTIDE SEQUENCE [LARGE SCALE GENOMIC DNA]</scope>
    <source>
        <strain evidence="3">JCM 6242</strain>
    </source>
</reference>
<evidence type="ECO:0000313" key="3">
    <source>
        <dbReference type="Proteomes" id="UP001500831"/>
    </source>
</evidence>
<comment type="caution">
    <text evidence="2">The sequence shown here is derived from an EMBL/GenBank/DDBJ whole genome shotgun (WGS) entry which is preliminary data.</text>
</comment>
<sequence>METQASQGPSGFALLFHIRHTPRGVAYLLHRAGWTLRVPVRRAVERDEGVITSWVAGEWPVMTGDRRTALGLDAWLCWADEAG</sequence>
<proteinExistence type="predicted"/>
<accession>A0ABP6IBR2</accession>
<evidence type="ECO:0000313" key="2">
    <source>
        <dbReference type="EMBL" id="GAA2866454.1"/>
    </source>
</evidence>
<name>A0ABP6IBR2_9ACTN</name>
<dbReference type="Proteomes" id="UP001500831">
    <property type="component" value="Unassembled WGS sequence"/>
</dbReference>
<dbReference type="Pfam" id="PF13592">
    <property type="entry name" value="HTH_33"/>
    <property type="match status" value="1"/>
</dbReference>
<organism evidence="2 3">
    <name type="scientific">Streptosporangium fragile</name>
    <dbReference type="NCBI Taxonomy" id="46186"/>
    <lineage>
        <taxon>Bacteria</taxon>
        <taxon>Bacillati</taxon>
        <taxon>Actinomycetota</taxon>
        <taxon>Actinomycetes</taxon>
        <taxon>Streptosporangiales</taxon>
        <taxon>Streptosporangiaceae</taxon>
        <taxon>Streptosporangium</taxon>
    </lineage>
</organism>
<keyword evidence="3" id="KW-1185">Reference proteome</keyword>
<feature type="domain" description="Winged helix-turn helix" evidence="1">
    <location>
        <begin position="16"/>
        <end position="56"/>
    </location>
</feature>
<dbReference type="EMBL" id="BAAAVI010000015">
    <property type="protein sequence ID" value="GAA2866454.1"/>
    <property type="molecule type" value="Genomic_DNA"/>
</dbReference>
<evidence type="ECO:0000259" key="1">
    <source>
        <dbReference type="Pfam" id="PF13592"/>
    </source>
</evidence>